<protein>
    <submittedName>
        <fullName evidence="2">Uncharacterized protein</fullName>
    </submittedName>
</protein>
<name>A0AAD8P2R8_TARER</name>
<evidence type="ECO:0000313" key="2">
    <source>
        <dbReference type="EMBL" id="KAK1429856.1"/>
    </source>
</evidence>
<dbReference type="Proteomes" id="UP001229421">
    <property type="component" value="Unassembled WGS sequence"/>
</dbReference>
<keyword evidence="3" id="KW-1185">Reference proteome</keyword>
<feature type="compositionally biased region" description="Acidic residues" evidence="1">
    <location>
        <begin position="171"/>
        <end position="180"/>
    </location>
</feature>
<comment type="caution">
    <text evidence="2">The sequence shown here is derived from an EMBL/GenBank/DDBJ whole genome shotgun (WGS) entry which is preliminary data.</text>
</comment>
<feature type="region of interest" description="Disordered" evidence="1">
    <location>
        <begin position="166"/>
        <end position="206"/>
    </location>
</feature>
<feature type="compositionally biased region" description="Basic and acidic residues" evidence="1">
    <location>
        <begin position="181"/>
        <end position="197"/>
    </location>
</feature>
<sequence length="206" mass="23336">MSHHWVKNGNRVSTEYVDGVKEFLNELISHTQWVYHGEDEVNEEDVGHDDFVNEESVGLRSGIEDAIGHPVFNIGPTNDLTGNQQTEVENARSEKLHEALNNPLYEECKNSSTLTFVVKLMNLKEESSELPPFHPTEELPNTYIIVRKDVEPETLPYEAVASIRTTNAPVEELEDTDDEGVDHHKVKDTSRASRSDTSEYGENIME</sequence>
<organism evidence="2 3">
    <name type="scientific">Tagetes erecta</name>
    <name type="common">African marigold</name>
    <dbReference type="NCBI Taxonomy" id="13708"/>
    <lineage>
        <taxon>Eukaryota</taxon>
        <taxon>Viridiplantae</taxon>
        <taxon>Streptophyta</taxon>
        <taxon>Embryophyta</taxon>
        <taxon>Tracheophyta</taxon>
        <taxon>Spermatophyta</taxon>
        <taxon>Magnoliopsida</taxon>
        <taxon>eudicotyledons</taxon>
        <taxon>Gunneridae</taxon>
        <taxon>Pentapetalae</taxon>
        <taxon>asterids</taxon>
        <taxon>campanulids</taxon>
        <taxon>Asterales</taxon>
        <taxon>Asteraceae</taxon>
        <taxon>Asteroideae</taxon>
        <taxon>Heliantheae alliance</taxon>
        <taxon>Tageteae</taxon>
        <taxon>Tagetes</taxon>
    </lineage>
</organism>
<dbReference type="AlphaFoldDB" id="A0AAD8P2R8"/>
<reference evidence="2" key="1">
    <citation type="journal article" date="2023" name="bioRxiv">
        <title>Improved chromosome-level genome assembly for marigold (Tagetes erecta).</title>
        <authorList>
            <person name="Jiang F."/>
            <person name="Yuan L."/>
            <person name="Wang S."/>
            <person name="Wang H."/>
            <person name="Xu D."/>
            <person name="Wang A."/>
            <person name="Fan W."/>
        </authorList>
    </citation>
    <scope>NUCLEOTIDE SEQUENCE</scope>
    <source>
        <strain evidence="2">WSJ</strain>
        <tissue evidence="2">Leaf</tissue>
    </source>
</reference>
<proteinExistence type="predicted"/>
<gene>
    <name evidence="2" type="ORF">QVD17_12129</name>
</gene>
<dbReference type="EMBL" id="JAUHHV010000003">
    <property type="protein sequence ID" value="KAK1429856.1"/>
    <property type="molecule type" value="Genomic_DNA"/>
</dbReference>
<evidence type="ECO:0000256" key="1">
    <source>
        <dbReference type="SAM" id="MobiDB-lite"/>
    </source>
</evidence>
<evidence type="ECO:0000313" key="3">
    <source>
        <dbReference type="Proteomes" id="UP001229421"/>
    </source>
</evidence>
<accession>A0AAD8P2R8</accession>